<proteinExistence type="predicted"/>
<sequence>MAIGQGTPRPHASCIHAQRRMKLNSPLQVGQNFVERCTPCSKRFAPSPLNRILQWRAPSNISPGDFILWPNQRYVGMKKSNW</sequence>
<keyword evidence="2" id="KW-1185">Reference proteome</keyword>
<evidence type="ECO:0000313" key="1">
    <source>
        <dbReference type="EMBL" id="KIM58371.1"/>
    </source>
</evidence>
<accession>A0A0C3DQV2</accession>
<name>A0A0C3DQV2_9AGAM</name>
<dbReference type="InParanoid" id="A0A0C3DQV2"/>
<reference evidence="1 2" key="1">
    <citation type="submission" date="2014-04" db="EMBL/GenBank/DDBJ databases">
        <authorList>
            <consortium name="DOE Joint Genome Institute"/>
            <person name="Kuo A."/>
            <person name="Kohler A."/>
            <person name="Nagy L.G."/>
            <person name="Floudas D."/>
            <person name="Copeland A."/>
            <person name="Barry K.W."/>
            <person name="Cichocki N."/>
            <person name="Veneault-Fourrey C."/>
            <person name="LaButti K."/>
            <person name="Lindquist E.A."/>
            <person name="Lipzen A."/>
            <person name="Lundell T."/>
            <person name="Morin E."/>
            <person name="Murat C."/>
            <person name="Sun H."/>
            <person name="Tunlid A."/>
            <person name="Henrissat B."/>
            <person name="Grigoriev I.V."/>
            <person name="Hibbett D.S."/>
            <person name="Martin F."/>
            <person name="Nordberg H.P."/>
            <person name="Cantor M.N."/>
            <person name="Hua S.X."/>
        </authorList>
    </citation>
    <scope>NUCLEOTIDE SEQUENCE [LARGE SCALE GENOMIC DNA]</scope>
    <source>
        <strain evidence="1 2">Foug A</strain>
    </source>
</reference>
<dbReference type="EMBL" id="KN822087">
    <property type="protein sequence ID" value="KIM58371.1"/>
    <property type="molecule type" value="Genomic_DNA"/>
</dbReference>
<protein>
    <submittedName>
        <fullName evidence="1">Uncharacterized protein</fullName>
    </submittedName>
</protein>
<dbReference type="AlphaFoldDB" id="A0A0C3DQV2"/>
<reference evidence="2" key="2">
    <citation type="submission" date="2015-01" db="EMBL/GenBank/DDBJ databases">
        <title>Evolutionary Origins and Diversification of the Mycorrhizal Mutualists.</title>
        <authorList>
            <consortium name="DOE Joint Genome Institute"/>
            <consortium name="Mycorrhizal Genomics Consortium"/>
            <person name="Kohler A."/>
            <person name="Kuo A."/>
            <person name="Nagy L.G."/>
            <person name="Floudas D."/>
            <person name="Copeland A."/>
            <person name="Barry K.W."/>
            <person name="Cichocki N."/>
            <person name="Veneault-Fourrey C."/>
            <person name="LaButti K."/>
            <person name="Lindquist E.A."/>
            <person name="Lipzen A."/>
            <person name="Lundell T."/>
            <person name="Morin E."/>
            <person name="Murat C."/>
            <person name="Riley R."/>
            <person name="Ohm R."/>
            <person name="Sun H."/>
            <person name="Tunlid A."/>
            <person name="Henrissat B."/>
            <person name="Grigoriev I.V."/>
            <person name="Hibbett D.S."/>
            <person name="Martin F."/>
        </authorList>
    </citation>
    <scope>NUCLEOTIDE SEQUENCE [LARGE SCALE GENOMIC DNA]</scope>
    <source>
        <strain evidence="2">Foug A</strain>
    </source>
</reference>
<dbReference type="Proteomes" id="UP000053989">
    <property type="component" value="Unassembled WGS sequence"/>
</dbReference>
<organism evidence="1 2">
    <name type="scientific">Scleroderma citrinum Foug A</name>
    <dbReference type="NCBI Taxonomy" id="1036808"/>
    <lineage>
        <taxon>Eukaryota</taxon>
        <taxon>Fungi</taxon>
        <taxon>Dikarya</taxon>
        <taxon>Basidiomycota</taxon>
        <taxon>Agaricomycotina</taxon>
        <taxon>Agaricomycetes</taxon>
        <taxon>Agaricomycetidae</taxon>
        <taxon>Boletales</taxon>
        <taxon>Sclerodermatineae</taxon>
        <taxon>Sclerodermataceae</taxon>
        <taxon>Scleroderma</taxon>
    </lineage>
</organism>
<evidence type="ECO:0000313" key="2">
    <source>
        <dbReference type="Proteomes" id="UP000053989"/>
    </source>
</evidence>
<gene>
    <name evidence="1" type="ORF">SCLCIDRAFT_1218733</name>
</gene>
<dbReference type="HOGENOM" id="CLU_2559662_0_0_1"/>